<evidence type="ECO:0000256" key="1">
    <source>
        <dbReference type="SAM" id="MobiDB-lite"/>
    </source>
</evidence>
<evidence type="ECO:0000313" key="2">
    <source>
        <dbReference type="EMBL" id="KAH7416098.1"/>
    </source>
</evidence>
<name>A0A8T2TGF9_CERRI</name>
<dbReference type="AlphaFoldDB" id="A0A8T2TGF9"/>
<dbReference type="InterPro" id="IPR008480">
    <property type="entry name" value="DUF761_pln"/>
</dbReference>
<feature type="compositionally biased region" description="Basic and acidic residues" evidence="1">
    <location>
        <begin position="7"/>
        <end position="18"/>
    </location>
</feature>
<protein>
    <submittedName>
        <fullName evidence="2">Uncharacterized protein</fullName>
    </submittedName>
</protein>
<reference evidence="2" key="1">
    <citation type="submission" date="2021-08" db="EMBL/GenBank/DDBJ databases">
        <title>WGS assembly of Ceratopteris richardii.</title>
        <authorList>
            <person name="Marchant D.B."/>
            <person name="Chen G."/>
            <person name="Jenkins J."/>
            <person name="Shu S."/>
            <person name="Leebens-Mack J."/>
            <person name="Grimwood J."/>
            <person name="Schmutz J."/>
            <person name="Soltis P."/>
            <person name="Soltis D."/>
            <person name="Chen Z.-H."/>
        </authorList>
    </citation>
    <scope>NUCLEOTIDE SEQUENCE</scope>
    <source>
        <strain evidence="2">Whitten #5841</strain>
        <tissue evidence="2">Leaf</tissue>
    </source>
</reference>
<organism evidence="2 3">
    <name type="scientific">Ceratopteris richardii</name>
    <name type="common">Triangle waterfern</name>
    <dbReference type="NCBI Taxonomy" id="49495"/>
    <lineage>
        <taxon>Eukaryota</taxon>
        <taxon>Viridiplantae</taxon>
        <taxon>Streptophyta</taxon>
        <taxon>Embryophyta</taxon>
        <taxon>Tracheophyta</taxon>
        <taxon>Polypodiopsida</taxon>
        <taxon>Polypodiidae</taxon>
        <taxon>Polypodiales</taxon>
        <taxon>Pteridineae</taxon>
        <taxon>Pteridaceae</taxon>
        <taxon>Parkerioideae</taxon>
        <taxon>Ceratopteris</taxon>
    </lineage>
</organism>
<gene>
    <name evidence="2" type="ORF">KP509_14G075100</name>
</gene>
<dbReference type="EMBL" id="CM035419">
    <property type="protein sequence ID" value="KAH7416098.1"/>
    <property type="molecule type" value="Genomic_DNA"/>
</dbReference>
<dbReference type="Proteomes" id="UP000825935">
    <property type="component" value="Chromosome 14"/>
</dbReference>
<comment type="caution">
    <text evidence="2">The sequence shown here is derived from an EMBL/GenBank/DDBJ whole genome shotgun (WGS) entry which is preliminary data.</text>
</comment>
<dbReference type="Pfam" id="PF05553">
    <property type="entry name" value="DUF761"/>
    <property type="match status" value="1"/>
</dbReference>
<accession>A0A8T2TGF9</accession>
<evidence type="ECO:0000313" key="3">
    <source>
        <dbReference type="Proteomes" id="UP000825935"/>
    </source>
</evidence>
<sequence length="174" mass="19837">MLVDGNKSGDIEEKKDSPEAGDPEEWYDCVETRTHGSEKRDVKEVFLEQKMTEQELTTICAKAMDVKKDQISAGRTRRPSALTWRSLSLERRPFKFQAVGVVGQEAQEWKVSQAPAFLQQSMGHEEGGDGDIGRKRSLTGEEVKELADAYIARVRQRLRLERQESYEARKHLPS</sequence>
<feature type="region of interest" description="Disordered" evidence="1">
    <location>
        <begin position="1"/>
        <end position="25"/>
    </location>
</feature>
<proteinExistence type="predicted"/>
<keyword evidence="3" id="KW-1185">Reference proteome</keyword>